<proteinExistence type="predicted"/>
<evidence type="ECO:0000313" key="2">
    <source>
        <dbReference type="EMBL" id="KAD5802745.1"/>
    </source>
</evidence>
<reference evidence="2 3" key="1">
    <citation type="submission" date="2019-05" db="EMBL/GenBank/DDBJ databases">
        <title>Mikania micrantha, genome provides insights into the molecular mechanism of rapid growth.</title>
        <authorList>
            <person name="Liu B."/>
        </authorList>
    </citation>
    <scope>NUCLEOTIDE SEQUENCE [LARGE SCALE GENOMIC DNA]</scope>
    <source>
        <strain evidence="2">NLD-2019</strain>
        <tissue evidence="2">Leaf</tissue>
    </source>
</reference>
<dbReference type="Proteomes" id="UP000326396">
    <property type="component" value="Linkage Group LG15"/>
</dbReference>
<sequence length="67" mass="7234">MTKGATTVAAPLPPSLHRRHSTSSSPSPLHRRLYFEARSTSRGDETSWVAFDLALVKGILDVGMVIG</sequence>
<gene>
    <name evidence="2" type="ORF">E3N88_14105</name>
</gene>
<feature type="region of interest" description="Disordered" evidence="1">
    <location>
        <begin position="1"/>
        <end position="28"/>
    </location>
</feature>
<evidence type="ECO:0000313" key="3">
    <source>
        <dbReference type="Proteomes" id="UP000326396"/>
    </source>
</evidence>
<protein>
    <submittedName>
        <fullName evidence="2">Uncharacterized protein</fullName>
    </submittedName>
</protein>
<accession>A0A5N6P3M1</accession>
<keyword evidence="3" id="KW-1185">Reference proteome</keyword>
<evidence type="ECO:0000256" key="1">
    <source>
        <dbReference type="SAM" id="MobiDB-lite"/>
    </source>
</evidence>
<organism evidence="2 3">
    <name type="scientific">Mikania micrantha</name>
    <name type="common">bitter vine</name>
    <dbReference type="NCBI Taxonomy" id="192012"/>
    <lineage>
        <taxon>Eukaryota</taxon>
        <taxon>Viridiplantae</taxon>
        <taxon>Streptophyta</taxon>
        <taxon>Embryophyta</taxon>
        <taxon>Tracheophyta</taxon>
        <taxon>Spermatophyta</taxon>
        <taxon>Magnoliopsida</taxon>
        <taxon>eudicotyledons</taxon>
        <taxon>Gunneridae</taxon>
        <taxon>Pentapetalae</taxon>
        <taxon>asterids</taxon>
        <taxon>campanulids</taxon>
        <taxon>Asterales</taxon>
        <taxon>Asteraceae</taxon>
        <taxon>Asteroideae</taxon>
        <taxon>Heliantheae alliance</taxon>
        <taxon>Eupatorieae</taxon>
        <taxon>Mikania</taxon>
    </lineage>
</organism>
<name>A0A5N6P3M1_9ASTR</name>
<dbReference type="AlphaFoldDB" id="A0A5N6P3M1"/>
<dbReference type="EMBL" id="SZYD01000007">
    <property type="protein sequence ID" value="KAD5802745.1"/>
    <property type="molecule type" value="Genomic_DNA"/>
</dbReference>
<comment type="caution">
    <text evidence="2">The sequence shown here is derived from an EMBL/GenBank/DDBJ whole genome shotgun (WGS) entry which is preliminary data.</text>
</comment>